<sequence>YEVFKKALKVSSTYNSSKRTITFEHNGNKVILYINKTKALVNGATTTAPIAPRFIKFNKSNKTRIMVPSRFVAENLGFDYYYDSANATIHIEDYEKSEQDDAFEIIYDGERQSYTELQYSIYTDGKQINTDASLPGMIVNDTAYIPAKATASKGNLGITYTYKNSKMTLKKDNTTVIMKANSDTMLVNGQEKEMDAPLILVKKVENKTNYVMVPGKALADAFGLTFLQNDTNGTFLLNSPVTPEEPVEETKEVRAMWVSYLEFGWEKKTEAQWKAKIDKIFDNCVTYKMDTIMFQVRPFGDAVYKSDIFPWSKYISGTQGTNPGYDPFEYAVKAAHKRGLKIEAWINPYRVASGTTDVTKLSKDNPARKFRSTKGKERYVLSYNGNLYYNPAVPEVRQLIVDGVKEILDKYDVDGIHMDDYFYPALGSSYKTNFDATEYNRSGSKLSIANWRRENVNTLVESLYKTVKTAGSNLKFGISPAGNINNLRDDTEYYVDIDTWLSKKGYVDYICPQIYWSFNHPVAAYDKMVNQWIGLNKANLVDLYIGIPVYKAGDPSADSGQWANKTTILRDQILYGRKTKAVKGYAFFSYNSFQRSVAQKEVANLLKVLD</sequence>
<dbReference type="PANTHER" id="PTHR43405">
    <property type="entry name" value="GLYCOSYL HYDROLASE DIGH"/>
    <property type="match status" value="1"/>
</dbReference>
<feature type="domain" description="Glycosyl hydrolase-like 10" evidence="2">
    <location>
        <begin position="252"/>
        <end position="563"/>
    </location>
</feature>
<dbReference type="SUPFAM" id="SSF51445">
    <property type="entry name" value="(Trans)glycosidases"/>
    <property type="match status" value="1"/>
</dbReference>
<evidence type="ECO:0000313" key="4">
    <source>
        <dbReference type="EMBL" id="MBO8463376.1"/>
    </source>
</evidence>
<feature type="domain" description="Copper amine oxidase-like N-terminal" evidence="3">
    <location>
        <begin position="124"/>
        <end position="234"/>
    </location>
</feature>
<feature type="non-terminal residue" evidence="4">
    <location>
        <position position="1"/>
    </location>
</feature>
<reference evidence="4" key="1">
    <citation type="submission" date="2020-10" db="EMBL/GenBank/DDBJ databases">
        <authorList>
            <person name="Gilroy R."/>
        </authorList>
    </citation>
    <scope>NUCLEOTIDE SEQUENCE</scope>
    <source>
        <strain evidence="4">E3-2379</strain>
    </source>
</reference>
<gene>
    <name evidence="4" type="ORF">IAC13_05525</name>
</gene>
<feature type="domain" description="Copper amine oxidase-like N-terminal" evidence="3">
    <location>
        <begin position="6"/>
        <end position="91"/>
    </location>
</feature>
<dbReference type="AlphaFoldDB" id="A0A9D9I1K6"/>
<accession>A0A9D9I1K6</accession>
<dbReference type="EMBL" id="JADIML010000151">
    <property type="protein sequence ID" value="MBO8463376.1"/>
    <property type="molecule type" value="Genomic_DNA"/>
</dbReference>
<organism evidence="4 5">
    <name type="scientific">Candidatus Scybalomonas excrementavium</name>
    <dbReference type="NCBI Taxonomy" id="2840943"/>
    <lineage>
        <taxon>Bacteria</taxon>
        <taxon>Bacillati</taxon>
        <taxon>Bacillota</taxon>
        <taxon>Clostridia</taxon>
        <taxon>Lachnospirales</taxon>
        <taxon>Lachnospiraceae</taxon>
        <taxon>Lachnospiraceae incertae sedis</taxon>
        <taxon>Candidatus Scybalomonas</taxon>
    </lineage>
</organism>
<evidence type="ECO:0000259" key="3">
    <source>
        <dbReference type="Pfam" id="PF07833"/>
    </source>
</evidence>
<protein>
    <submittedName>
        <fullName evidence="4">Family 10 glycosylhydrolase</fullName>
    </submittedName>
</protein>
<dbReference type="InterPro" id="IPR036582">
    <property type="entry name" value="Mao_N_sf"/>
</dbReference>
<dbReference type="Gene3D" id="3.20.20.80">
    <property type="entry name" value="Glycosidases"/>
    <property type="match status" value="1"/>
</dbReference>
<evidence type="ECO:0000313" key="5">
    <source>
        <dbReference type="Proteomes" id="UP000823618"/>
    </source>
</evidence>
<dbReference type="InterPro" id="IPR017853">
    <property type="entry name" value="GH"/>
</dbReference>
<evidence type="ECO:0000256" key="1">
    <source>
        <dbReference type="ARBA" id="ARBA00022729"/>
    </source>
</evidence>
<evidence type="ECO:0000259" key="2">
    <source>
        <dbReference type="Pfam" id="PF02638"/>
    </source>
</evidence>
<dbReference type="Proteomes" id="UP000823618">
    <property type="component" value="Unassembled WGS sequence"/>
</dbReference>
<dbReference type="PANTHER" id="PTHR43405:SF1">
    <property type="entry name" value="GLYCOSYL HYDROLASE DIGH"/>
    <property type="match status" value="1"/>
</dbReference>
<dbReference type="Gene3D" id="3.30.457.10">
    <property type="entry name" value="Copper amine oxidase-like, N-terminal domain"/>
    <property type="match status" value="2"/>
</dbReference>
<proteinExistence type="predicted"/>
<name>A0A9D9I1K6_9FIRM</name>
<dbReference type="Pfam" id="PF07833">
    <property type="entry name" value="Cu_amine_oxidN1"/>
    <property type="match status" value="2"/>
</dbReference>
<reference evidence="4" key="2">
    <citation type="journal article" date="2021" name="PeerJ">
        <title>Extensive microbial diversity within the chicken gut microbiome revealed by metagenomics and culture.</title>
        <authorList>
            <person name="Gilroy R."/>
            <person name="Ravi A."/>
            <person name="Getino M."/>
            <person name="Pursley I."/>
            <person name="Horton D.L."/>
            <person name="Alikhan N.F."/>
            <person name="Baker D."/>
            <person name="Gharbi K."/>
            <person name="Hall N."/>
            <person name="Watson M."/>
            <person name="Adriaenssens E.M."/>
            <person name="Foster-Nyarko E."/>
            <person name="Jarju S."/>
            <person name="Secka A."/>
            <person name="Antonio M."/>
            <person name="Oren A."/>
            <person name="Chaudhuri R.R."/>
            <person name="La Ragione R."/>
            <person name="Hildebrand F."/>
            <person name="Pallen M.J."/>
        </authorList>
    </citation>
    <scope>NUCLEOTIDE SEQUENCE</scope>
    <source>
        <strain evidence="4">E3-2379</strain>
    </source>
</reference>
<dbReference type="InterPro" id="IPR012854">
    <property type="entry name" value="Cu_amine_oxidase-like_N"/>
</dbReference>
<dbReference type="InterPro" id="IPR052177">
    <property type="entry name" value="Divisome_Glycosyl_Hydrolase"/>
</dbReference>
<dbReference type="InterPro" id="IPR003790">
    <property type="entry name" value="GHL10"/>
</dbReference>
<keyword evidence="1" id="KW-0732">Signal</keyword>
<dbReference type="Pfam" id="PF02638">
    <property type="entry name" value="GHL10"/>
    <property type="match status" value="1"/>
</dbReference>
<comment type="caution">
    <text evidence="4">The sequence shown here is derived from an EMBL/GenBank/DDBJ whole genome shotgun (WGS) entry which is preliminary data.</text>
</comment>
<dbReference type="SUPFAM" id="SSF55383">
    <property type="entry name" value="Copper amine oxidase, domain N"/>
    <property type="match status" value="2"/>
</dbReference>